<protein>
    <recommendedName>
        <fullName evidence="3">Hook-length control protein FliK</fullName>
    </recommendedName>
</protein>
<name>A0A1I0HHE0_9BACI</name>
<reference evidence="2" key="1">
    <citation type="submission" date="2016-10" db="EMBL/GenBank/DDBJ databases">
        <authorList>
            <person name="Varghese N."/>
            <person name="Submissions S."/>
        </authorList>
    </citation>
    <scope>NUCLEOTIDE SEQUENCE [LARGE SCALE GENOMIC DNA]</scope>
    <source>
        <strain evidence="2">CGMCC 1.3566</strain>
    </source>
</reference>
<evidence type="ECO:0008006" key="3">
    <source>
        <dbReference type="Google" id="ProtNLM"/>
    </source>
</evidence>
<dbReference type="OrthoDB" id="2351076at2"/>
<gene>
    <name evidence="1" type="ORF">SAMN05421676_10912</name>
</gene>
<evidence type="ECO:0000313" key="2">
    <source>
        <dbReference type="Proteomes" id="UP000199095"/>
    </source>
</evidence>
<proteinExistence type="predicted"/>
<sequence length="537" mass="61463">MQKNGITKALQAVRIKSNQHTTRSFKEGQIVTGKVQKFLPQNKAMIQMGGQRLVAQLEHLLKANKRYVFQVKQAFPFVKLQVVSDKPVKNQKESASILLQEMGVKGTKNQHAFLSFLLDHQLPFQKQRLTQAFSLLERGSSFEESRMVLLEMMQRNLPMTKKVFDITYARLFRPISLSKTANTLIQSLPSTHSNETIQLQNILRLFQSNGREFTTKDVAAYSLTDIQKGSFQTFNLLKRSGLLDKDITFSKWQSDWSSWVKENKVNLNQAFTDLQQKHISLKNSPLPFESMDEFYQAIKQVWNEPTAKGHSQMQRALSFWLLQGAANTPLFAESEKISIKLKGFTTLMSSTSGMNTNLPADSYTSLTDLLKIVNSQADGKAAYKQPIQQLLQVFSGMQLQANDHNEWAQFSVQLPGETFGLHDDFFMDFEGKKKDNNELNTDYCRVMFYLQLHQLNETVIDMNVQNKQISLTIYNQNPKILQPIVKLLEPALRENLGELHFPLTSIQIKDFEKNTGYQGTPRMAPAYNQEKGLDVKI</sequence>
<dbReference type="AlphaFoldDB" id="A0A1I0HHE0"/>
<dbReference type="RefSeq" id="WP_093136316.1">
    <property type="nucleotide sequence ID" value="NZ_FOHJ01000009.1"/>
</dbReference>
<keyword evidence="2" id="KW-1185">Reference proteome</keyword>
<dbReference type="STRING" id="237682.SAMN05421676_10912"/>
<evidence type="ECO:0000313" key="1">
    <source>
        <dbReference type="EMBL" id="SET83401.1"/>
    </source>
</evidence>
<dbReference type="Proteomes" id="UP000199095">
    <property type="component" value="Unassembled WGS sequence"/>
</dbReference>
<organism evidence="1 2">
    <name type="scientific">Salinibacillus kushneri</name>
    <dbReference type="NCBI Taxonomy" id="237682"/>
    <lineage>
        <taxon>Bacteria</taxon>
        <taxon>Bacillati</taxon>
        <taxon>Bacillota</taxon>
        <taxon>Bacilli</taxon>
        <taxon>Bacillales</taxon>
        <taxon>Bacillaceae</taxon>
        <taxon>Salinibacillus</taxon>
    </lineage>
</organism>
<dbReference type="EMBL" id="FOHJ01000009">
    <property type="protein sequence ID" value="SET83401.1"/>
    <property type="molecule type" value="Genomic_DNA"/>
</dbReference>
<accession>A0A1I0HHE0</accession>